<evidence type="ECO:0008006" key="3">
    <source>
        <dbReference type="Google" id="ProtNLM"/>
    </source>
</evidence>
<reference evidence="1" key="1">
    <citation type="submission" date="2020-11" db="EMBL/GenBank/DDBJ databases">
        <authorList>
            <consortium name="DOE Joint Genome Institute"/>
            <person name="Ahrendt S."/>
            <person name="Riley R."/>
            <person name="Andreopoulos W."/>
            <person name="Labutti K."/>
            <person name="Pangilinan J."/>
            <person name="Ruiz-Duenas F.J."/>
            <person name="Barrasa J.M."/>
            <person name="Sanchez-Garcia M."/>
            <person name="Camarero S."/>
            <person name="Miyauchi S."/>
            <person name="Serrano A."/>
            <person name="Linde D."/>
            <person name="Babiker R."/>
            <person name="Drula E."/>
            <person name="Ayuso-Fernandez I."/>
            <person name="Pacheco R."/>
            <person name="Padilla G."/>
            <person name="Ferreira P."/>
            <person name="Barriuso J."/>
            <person name="Kellner H."/>
            <person name="Castanera R."/>
            <person name="Alfaro M."/>
            <person name="Ramirez L."/>
            <person name="Pisabarro A.G."/>
            <person name="Kuo A."/>
            <person name="Tritt A."/>
            <person name="Lipzen A."/>
            <person name="He G."/>
            <person name="Yan M."/>
            <person name="Ng V."/>
            <person name="Cullen D."/>
            <person name="Martin F."/>
            <person name="Rosso M.-N."/>
            <person name="Henrissat B."/>
            <person name="Hibbett D."/>
            <person name="Martinez A.T."/>
            <person name="Grigoriev I.V."/>
        </authorList>
    </citation>
    <scope>NUCLEOTIDE SEQUENCE</scope>
    <source>
        <strain evidence="1">CIRM-BRFM 674</strain>
    </source>
</reference>
<dbReference type="SUPFAM" id="SSF52047">
    <property type="entry name" value="RNI-like"/>
    <property type="match status" value="1"/>
</dbReference>
<dbReference type="AlphaFoldDB" id="A0A9P6CV32"/>
<keyword evidence="2" id="KW-1185">Reference proteome</keyword>
<proteinExistence type="predicted"/>
<name>A0A9P6CV32_9AGAR</name>
<dbReference type="InterPro" id="IPR032675">
    <property type="entry name" value="LRR_dom_sf"/>
</dbReference>
<evidence type="ECO:0000313" key="1">
    <source>
        <dbReference type="EMBL" id="KAF9481281.1"/>
    </source>
</evidence>
<dbReference type="EMBL" id="MU155181">
    <property type="protein sequence ID" value="KAF9481281.1"/>
    <property type="molecule type" value="Genomic_DNA"/>
</dbReference>
<accession>A0A9P6CV32</accession>
<comment type="caution">
    <text evidence="1">The sequence shown here is derived from an EMBL/GenBank/DDBJ whole genome shotgun (WGS) entry which is preliminary data.</text>
</comment>
<dbReference type="Gene3D" id="3.80.10.10">
    <property type="entry name" value="Ribonuclease Inhibitor"/>
    <property type="match status" value="1"/>
</dbReference>
<gene>
    <name evidence="1" type="ORF">BDN70DRAFT_931051</name>
</gene>
<sequence length="525" mass="59931">MIPRHILPCPNVAKGSHCLPCDDLANLEREISETEAHLAMLASKRRRICRRMNSVHDPITSLLPAEIVSQIFAASLPVEDDFNYIYMTPLRLGAICASWRDIAWSTPGLWTSIVININCICRGLVGVLSDWLDRSRELPLFLLIRGEFKYTMLAGKFSSAHYRDTARQISDAITRHTHRWSYLILSNQCLKIIHSMSAMISRATRLETLKISGPFPQILELGMLPNLKCLQLHDLQVGNPVSIQWERLTFVNAGTVTIDAFFDLLSKAAFLKHCTISFFDENREHDAIHPIIQHNHLIFFSLLNWDEAAELALSRVHCPSLQHLITSWSPSRYNALRDFVRHSSCGLTTLVFESPRDSMNDSSEEQFLEILTEIPSLETLELLSDYRFDCFTNALFMRLSQSCPIQKAAANNQLSFLPNLKALTLRLYKIDQSFWTNILDLLLQYTPENLPMLNAIGDAEDLRPLRSLHIKCKQPRWNKNHSLDPHIAQELLSAILASTIKATIDISSDISFTDWLEQFIRSSKH</sequence>
<protein>
    <recommendedName>
        <fullName evidence="3">F-box domain-containing protein</fullName>
    </recommendedName>
</protein>
<dbReference type="OrthoDB" id="2269034at2759"/>
<evidence type="ECO:0000313" key="2">
    <source>
        <dbReference type="Proteomes" id="UP000807469"/>
    </source>
</evidence>
<dbReference type="Proteomes" id="UP000807469">
    <property type="component" value="Unassembled WGS sequence"/>
</dbReference>
<organism evidence="1 2">
    <name type="scientific">Pholiota conissans</name>
    <dbReference type="NCBI Taxonomy" id="109636"/>
    <lineage>
        <taxon>Eukaryota</taxon>
        <taxon>Fungi</taxon>
        <taxon>Dikarya</taxon>
        <taxon>Basidiomycota</taxon>
        <taxon>Agaricomycotina</taxon>
        <taxon>Agaricomycetes</taxon>
        <taxon>Agaricomycetidae</taxon>
        <taxon>Agaricales</taxon>
        <taxon>Agaricineae</taxon>
        <taxon>Strophariaceae</taxon>
        <taxon>Pholiota</taxon>
    </lineage>
</organism>